<sequence length="1578" mass="172538">MNWTSRDVLLRLALMATLAALFAAPQAFLASTGGALARDAAQLRLWLTFGVTLLSLASILSPHLVIALQGVTSTPLRGFPRTQTPASCWSHNAFSTCTFDYAVTLSFVAIAYWVLFPPASSLSSRRRYRRQLQRFFQQHDRQFTAVCDRLLEEYVGNERLLFARIRGIYRHQIADWGFDARRDRWLIAIGARRDVLLYEVCEEALAEPAAEAEAPVDLAEALAKPPKLRYHAILQRSNRCQRVSSLRFLLDADRSLRLVVAGDDGAVQIWDIATLKLREQHLEHPVTVTAFALRFDLDPHLVAAGDRLGKLSVWQRDTDSVATLAPERRTKILDLDLAPHDKTLLAVGYSTGLVCIVDLVSRCVRHRLEGHSMDAYSVRWRVPSAPGDRPPLLATSSRDRRVHIWRWPSDADANADAAPELWHAWTIPPPKQANALTASDRLWLPVAWSNELLDDRRLRLWSGCHFGNLLLWEWDDATTTPVAPTFTAGGHSRMLFTIANNAAWARVAPARRGRRDPMLLTVSYDRSLRVWRERALEACASVRVEPLEHAMGHGGHVYALHYSAATQRLAAAVGDNMVRVWHVASPQSSFHMDIVWQGVTSNPRSLAWHPTRRDVFAYGLEDGYMALWDAESKVCTPLKLRHASSVDALQWTVHAPAERASRAATSAFGDAVEALAQALQQGASLDAALQQQQQQKQQQTQTQTKTPRPQRAGDATCFLWSRDRNGTINRIDVDSMRYTRVRTQCRSFAWNAATTRLAVGLGNGRVELLQSDNGGVDLVATHTLHEHADDVTAVAWSLPDDDDGDADDDGELLASGGQDGHIVVCGHFGERAAPRADALPPLPGHGRHVVALLNRHRNTVTCLKWAPRGAASSAPRRRVLASGAIDNSVCVWDVGARVCLAVFRTVLGRVQSLEWLSSTVLATGDESQMVAVWDYTGELAARQNAGQPQGDDARDLVASEPESRVVAVSPSAPDARAAAKKKKAAKAKAPKDGLFHPKQSLPVNALSASARWSELVASDELARLAGAGDASLDDLLLASHPSAVDCFLAVEKEQYTQEADWEAVAQLHLAEGRVTEALRILAREGQLSDRWVALAPAAGPDVWRQIADLYALQLQQSGDLKHAANYFLAVGKVEAAVRALAAGSMFREAIALARVRLGPDHALRHELVHQYIEALLQSKKKADAAHVLLSLPLAEATQRALHLLVSTKEPRYVLRAFREWTARGASTFMPMSFFTSVARAALAVEDSDTAVAALDVLLAQSASDAAAEALYRMARCVVQLAHVLRSETLDKWLSAAAAGSADASDAGDLGRLLDGDASSLLRWLVHETKRVVPWRDLESALDDAVCRRRALAMWSQVLRVVVETNGIHDAKYPELRADAAQDRLLDPLLFEFLWGDGDAATSVEVPAPTATRLRVARCVLQAVVELSQDYLVGAVEQLVALLRCSSESAWIRDVATWLFPGGIVDVADVPRVGELGQEVETARRLWEECFLFQIEATTTSVAAHTTLEGANAAASALEKVSQVLDDALGGREPSTHWAAVATRVATAAQSREPSTADGAVACSAAPSAVEPEAEVEAP</sequence>
<dbReference type="PROSITE" id="PS50294">
    <property type="entry name" value="WD_REPEATS_REGION"/>
    <property type="match status" value="1"/>
</dbReference>
<gene>
    <name evidence="7" type="ORF">P43SY_009185</name>
</gene>
<evidence type="ECO:0000256" key="3">
    <source>
        <dbReference type="PROSITE-ProRule" id="PRU00221"/>
    </source>
</evidence>
<dbReference type="Gene3D" id="1.25.40.470">
    <property type="match status" value="1"/>
</dbReference>
<accession>A0AAD5LS70</accession>
<keyword evidence="5" id="KW-0812">Transmembrane</keyword>
<keyword evidence="5" id="KW-1133">Transmembrane helix</keyword>
<dbReference type="Gene3D" id="2.130.10.10">
    <property type="entry name" value="YVTN repeat-like/Quinoprotein amine dehydrogenase"/>
    <property type="match status" value="2"/>
</dbReference>
<keyword evidence="8" id="KW-1185">Reference proteome</keyword>
<organism evidence="7 8">
    <name type="scientific">Pythium insidiosum</name>
    <name type="common">Pythiosis disease agent</name>
    <dbReference type="NCBI Taxonomy" id="114742"/>
    <lineage>
        <taxon>Eukaryota</taxon>
        <taxon>Sar</taxon>
        <taxon>Stramenopiles</taxon>
        <taxon>Oomycota</taxon>
        <taxon>Peronosporomycetes</taxon>
        <taxon>Pythiales</taxon>
        <taxon>Pythiaceae</taxon>
        <taxon>Pythium</taxon>
    </lineage>
</organism>
<dbReference type="InterPro" id="IPR011047">
    <property type="entry name" value="Quinoprotein_ADH-like_sf"/>
</dbReference>
<dbReference type="SMART" id="SM00320">
    <property type="entry name" value="WD40"/>
    <property type="match status" value="10"/>
</dbReference>
<feature type="repeat" description="WD" evidence="3">
    <location>
        <begin position="550"/>
        <end position="591"/>
    </location>
</feature>
<dbReference type="PROSITE" id="PS50082">
    <property type="entry name" value="WD_REPEATS_2"/>
    <property type="match status" value="3"/>
</dbReference>
<comment type="caution">
    <text evidence="7">The sequence shown here is derived from an EMBL/GenBank/DDBJ whole genome shotgun (WGS) entry which is preliminary data.</text>
</comment>
<dbReference type="InterPro" id="IPR001680">
    <property type="entry name" value="WD40_rpt"/>
</dbReference>
<evidence type="ECO:0000313" key="8">
    <source>
        <dbReference type="Proteomes" id="UP001209570"/>
    </source>
</evidence>
<feature type="transmembrane region" description="Helical" evidence="5">
    <location>
        <begin position="47"/>
        <end position="72"/>
    </location>
</feature>
<dbReference type="Pfam" id="PF23774">
    <property type="entry name" value="TPR_GEMI5"/>
    <property type="match status" value="1"/>
</dbReference>
<dbReference type="InterPro" id="IPR019775">
    <property type="entry name" value="WD40_repeat_CS"/>
</dbReference>
<dbReference type="SUPFAM" id="SSF50998">
    <property type="entry name" value="Quinoprotein alcohol dehydrogenase-like"/>
    <property type="match status" value="1"/>
</dbReference>
<proteinExistence type="predicted"/>
<evidence type="ECO:0000256" key="1">
    <source>
        <dbReference type="ARBA" id="ARBA00022574"/>
    </source>
</evidence>
<dbReference type="GO" id="GO:0005634">
    <property type="term" value="C:nucleus"/>
    <property type="evidence" value="ECO:0007669"/>
    <property type="project" value="TreeGrafter"/>
</dbReference>
<feature type="compositionally biased region" description="Low complexity" evidence="4">
    <location>
        <begin position="690"/>
        <end position="706"/>
    </location>
</feature>
<dbReference type="PANTHER" id="PTHR46362">
    <property type="entry name" value="GEM-ASSOCIATED PROTEIN 5"/>
    <property type="match status" value="1"/>
</dbReference>
<protein>
    <recommendedName>
        <fullName evidence="6">Gem-associated protein 5 TPR domain-containing protein</fullName>
    </recommendedName>
</protein>
<feature type="transmembrane region" description="Helical" evidence="5">
    <location>
        <begin position="93"/>
        <end position="115"/>
    </location>
</feature>
<dbReference type="InterPro" id="IPR056421">
    <property type="entry name" value="TPR_GEMI5"/>
</dbReference>
<evidence type="ECO:0000256" key="5">
    <source>
        <dbReference type="SAM" id="Phobius"/>
    </source>
</evidence>
<keyword evidence="2" id="KW-0677">Repeat</keyword>
<reference evidence="7" key="1">
    <citation type="submission" date="2021-12" db="EMBL/GenBank/DDBJ databases">
        <title>Prjna785345.</title>
        <authorList>
            <person name="Rujirawat T."/>
            <person name="Krajaejun T."/>
        </authorList>
    </citation>
    <scope>NUCLEOTIDE SEQUENCE</scope>
    <source>
        <strain evidence="7">Pi057C3</strain>
    </source>
</reference>
<dbReference type="InterPro" id="IPR052640">
    <property type="entry name" value="Gemin-5"/>
</dbReference>
<feature type="repeat" description="WD" evidence="3">
    <location>
        <begin position="853"/>
        <end position="894"/>
    </location>
</feature>
<dbReference type="PROSITE" id="PS00678">
    <property type="entry name" value="WD_REPEATS_1"/>
    <property type="match status" value="1"/>
</dbReference>
<dbReference type="Proteomes" id="UP001209570">
    <property type="component" value="Unassembled WGS sequence"/>
</dbReference>
<name>A0AAD5LS70_PYTIN</name>
<dbReference type="SUPFAM" id="SSF50978">
    <property type="entry name" value="WD40 repeat-like"/>
    <property type="match status" value="1"/>
</dbReference>
<feature type="compositionally biased region" description="Low complexity" evidence="4">
    <location>
        <begin position="1559"/>
        <end position="1570"/>
    </location>
</feature>
<dbReference type="InterPro" id="IPR015943">
    <property type="entry name" value="WD40/YVTN_repeat-like_dom_sf"/>
</dbReference>
<feature type="repeat" description="WD" evidence="3">
    <location>
        <begin position="258"/>
        <end position="280"/>
    </location>
</feature>
<dbReference type="PANTHER" id="PTHR46362:SF1">
    <property type="entry name" value="GEM-ASSOCIATED PROTEIN 5"/>
    <property type="match status" value="1"/>
</dbReference>
<feature type="region of interest" description="Disordered" evidence="4">
    <location>
        <begin position="1548"/>
        <end position="1578"/>
    </location>
</feature>
<evidence type="ECO:0000256" key="4">
    <source>
        <dbReference type="SAM" id="MobiDB-lite"/>
    </source>
</evidence>
<dbReference type="GO" id="GO:0000387">
    <property type="term" value="P:spliceosomal snRNP assembly"/>
    <property type="evidence" value="ECO:0007669"/>
    <property type="project" value="TreeGrafter"/>
</dbReference>
<evidence type="ECO:0000313" key="7">
    <source>
        <dbReference type="EMBL" id="KAJ0407898.1"/>
    </source>
</evidence>
<keyword evidence="1 3" id="KW-0853">WD repeat</keyword>
<dbReference type="EMBL" id="JAKCXM010000016">
    <property type="protein sequence ID" value="KAJ0407898.1"/>
    <property type="molecule type" value="Genomic_DNA"/>
</dbReference>
<feature type="region of interest" description="Disordered" evidence="4">
    <location>
        <begin position="690"/>
        <end position="714"/>
    </location>
</feature>
<dbReference type="GO" id="GO:0003730">
    <property type="term" value="F:mRNA 3'-UTR binding"/>
    <property type="evidence" value="ECO:0007669"/>
    <property type="project" value="TreeGrafter"/>
</dbReference>
<dbReference type="GO" id="GO:0032797">
    <property type="term" value="C:SMN complex"/>
    <property type="evidence" value="ECO:0007669"/>
    <property type="project" value="TreeGrafter"/>
</dbReference>
<dbReference type="Pfam" id="PF00400">
    <property type="entry name" value="WD40"/>
    <property type="match status" value="3"/>
</dbReference>
<dbReference type="InterPro" id="IPR036322">
    <property type="entry name" value="WD40_repeat_dom_sf"/>
</dbReference>
<feature type="domain" description="Gem-associated protein 5 TPR" evidence="6">
    <location>
        <begin position="1044"/>
        <end position="1212"/>
    </location>
</feature>
<evidence type="ECO:0000256" key="2">
    <source>
        <dbReference type="ARBA" id="ARBA00022737"/>
    </source>
</evidence>
<evidence type="ECO:0000259" key="6">
    <source>
        <dbReference type="Pfam" id="PF23774"/>
    </source>
</evidence>
<keyword evidence="5" id="KW-0472">Membrane</keyword>